<evidence type="ECO:0000313" key="2">
    <source>
        <dbReference type="EMBL" id="KAG5833973.1"/>
    </source>
</evidence>
<protein>
    <submittedName>
        <fullName evidence="2">Uncharacterized protein</fullName>
    </submittedName>
</protein>
<gene>
    <name evidence="2" type="ORF">ANANG_G00281630</name>
</gene>
<evidence type="ECO:0000256" key="1">
    <source>
        <dbReference type="SAM" id="MobiDB-lite"/>
    </source>
</evidence>
<name>A0A9D3LSL7_ANGAN</name>
<dbReference type="AlphaFoldDB" id="A0A9D3LSL7"/>
<reference evidence="2" key="1">
    <citation type="submission" date="2021-01" db="EMBL/GenBank/DDBJ databases">
        <title>A chromosome-scale assembly of European eel, Anguilla anguilla.</title>
        <authorList>
            <person name="Henkel C."/>
            <person name="Jong-Raadsen S.A."/>
            <person name="Dufour S."/>
            <person name="Weltzien F.-A."/>
            <person name="Palstra A.P."/>
            <person name="Pelster B."/>
            <person name="Spaink H.P."/>
            <person name="Van Den Thillart G.E."/>
            <person name="Jansen H."/>
            <person name="Zahm M."/>
            <person name="Klopp C."/>
            <person name="Cedric C."/>
            <person name="Louis A."/>
            <person name="Berthelot C."/>
            <person name="Parey E."/>
            <person name="Roest Crollius H."/>
            <person name="Montfort J."/>
            <person name="Robinson-Rechavi M."/>
            <person name="Bucao C."/>
            <person name="Bouchez O."/>
            <person name="Gislard M."/>
            <person name="Lluch J."/>
            <person name="Milhes M."/>
            <person name="Lampietro C."/>
            <person name="Lopez Roques C."/>
            <person name="Donnadieu C."/>
            <person name="Braasch I."/>
            <person name="Desvignes T."/>
            <person name="Postlethwait J."/>
            <person name="Bobe J."/>
            <person name="Guiguen Y."/>
            <person name="Dirks R."/>
        </authorList>
    </citation>
    <scope>NUCLEOTIDE SEQUENCE</scope>
    <source>
        <strain evidence="2">Tag_6206</strain>
        <tissue evidence="2">Liver</tissue>
    </source>
</reference>
<sequence length="111" mass="12996">MPLPSLHARCSSSDKRKNIDSRSAELLPTKRLEDYTFQLWTLQDVGLHSQAEVRVKRDRTCITESTSPRRDTLRRNSGRMVVDDNSLKCKKQTLRFNIALTSYWLARYPRI</sequence>
<dbReference type="Proteomes" id="UP001044222">
    <property type="component" value="Chromosome 16"/>
</dbReference>
<accession>A0A9D3LSL7</accession>
<evidence type="ECO:0000313" key="3">
    <source>
        <dbReference type="Proteomes" id="UP001044222"/>
    </source>
</evidence>
<feature type="compositionally biased region" description="Basic and acidic residues" evidence="1">
    <location>
        <begin position="12"/>
        <end position="22"/>
    </location>
</feature>
<keyword evidence="3" id="KW-1185">Reference proteome</keyword>
<organism evidence="2 3">
    <name type="scientific">Anguilla anguilla</name>
    <name type="common">European freshwater eel</name>
    <name type="synonym">Muraena anguilla</name>
    <dbReference type="NCBI Taxonomy" id="7936"/>
    <lineage>
        <taxon>Eukaryota</taxon>
        <taxon>Metazoa</taxon>
        <taxon>Chordata</taxon>
        <taxon>Craniata</taxon>
        <taxon>Vertebrata</taxon>
        <taxon>Euteleostomi</taxon>
        <taxon>Actinopterygii</taxon>
        <taxon>Neopterygii</taxon>
        <taxon>Teleostei</taxon>
        <taxon>Anguilliformes</taxon>
        <taxon>Anguillidae</taxon>
        <taxon>Anguilla</taxon>
    </lineage>
</organism>
<dbReference type="EMBL" id="JAFIRN010000016">
    <property type="protein sequence ID" value="KAG5833973.1"/>
    <property type="molecule type" value="Genomic_DNA"/>
</dbReference>
<feature type="region of interest" description="Disordered" evidence="1">
    <location>
        <begin position="1"/>
        <end position="22"/>
    </location>
</feature>
<proteinExistence type="predicted"/>
<comment type="caution">
    <text evidence="2">The sequence shown here is derived from an EMBL/GenBank/DDBJ whole genome shotgun (WGS) entry which is preliminary data.</text>
</comment>